<evidence type="ECO:0000256" key="6">
    <source>
        <dbReference type="PIRNR" id="PIRNR018267"/>
    </source>
</evidence>
<protein>
    <recommendedName>
        <fullName evidence="6">Very short patch repair endonuclease</fullName>
        <ecNumber evidence="6">3.1.-.-</ecNumber>
    </recommendedName>
</protein>
<dbReference type="PIRSF" id="PIRSF018267">
    <property type="entry name" value="VSR_endonuc"/>
    <property type="match status" value="1"/>
</dbReference>
<dbReference type="Proteomes" id="UP000241010">
    <property type="component" value="Unassembled WGS sequence"/>
</dbReference>
<keyword evidence="8" id="KW-1185">Reference proteome</keyword>
<keyword evidence="5 6" id="KW-0234">DNA repair</keyword>
<proteinExistence type="inferred from homology"/>
<evidence type="ECO:0000256" key="1">
    <source>
        <dbReference type="ARBA" id="ARBA00022722"/>
    </source>
</evidence>
<evidence type="ECO:0000256" key="2">
    <source>
        <dbReference type="ARBA" id="ARBA00022759"/>
    </source>
</evidence>
<dbReference type="RefSeq" id="WP_107665296.1">
    <property type="nucleotide sequence ID" value="NZ_PZKG01000119.1"/>
</dbReference>
<evidence type="ECO:0000313" key="8">
    <source>
        <dbReference type="Proteomes" id="UP000241010"/>
    </source>
</evidence>
<dbReference type="InterPro" id="IPR004603">
    <property type="entry name" value="DNA_mismatch_endonuc_vsr"/>
</dbReference>
<dbReference type="EC" id="3.1.-.-" evidence="6"/>
<dbReference type="Pfam" id="PF03852">
    <property type="entry name" value="Vsr"/>
    <property type="match status" value="1"/>
</dbReference>
<dbReference type="NCBIfam" id="TIGR00632">
    <property type="entry name" value="vsr"/>
    <property type="match status" value="1"/>
</dbReference>
<dbReference type="GO" id="GO:0004519">
    <property type="term" value="F:endonuclease activity"/>
    <property type="evidence" value="ECO:0007669"/>
    <property type="project" value="UniProtKB-KW"/>
</dbReference>
<dbReference type="Gene3D" id="3.40.960.10">
    <property type="entry name" value="VSR Endonuclease"/>
    <property type="match status" value="1"/>
</dbReference>
<dbReference type="OrthoDB" id="9801520at2"/>
<keyword evidence="2 6" id="KW-0255">Endonuclease</keyword>
<dbReference type="GO" id="GO:0016787">
    <property type="term" value="F:hydrolase activity"/>
    <property type="evidence" value="ECO:0007669"/>
    <property type="project" value="UniProtKB-KW"/>
</dbReference>
<reference evidence="7 8" key="1">
    <citation type="submission" date="2018-03" db="EMBL/GenBank/DDBJ databases">
        <title>Cereibacter changlensis.</title>
        <authorList>
            <person name="Meyer T.E."/>
            <person name="Miller S."/>
            <person name="Lodha T."/>
            <person name="Gandham S."/>
            <person name="Chintalapati S."/>
            <person name="Chintalapati V.R."/>
        </authorList>
    </citation>
    <scope>NUCLEOTIDE SEQUENCE [LARGE SCALE GENOMIC DNA]</scope>
    <source>
        <strain evidence="7 8">JA139</strain>
    </source>
</reference>
<organism evidence="7 8">
    <name type="scientific">Cereibacter changlensis JA139</name>
    <dbReference type="NCBI Taxonomy" id="1188249"/>
    <lineage>
        <taxon>Bacteria</taxon>
        <taxon>Pseudomonadati</taxon>
        <taxon>Pseudomonadota</taxon>
        <taxon>Alphaproteobacteria</taxon>
        <taxon>Rhodobacterales</taxon>
        <taxon>Paracoccaceae</taxon>
        <taxon>Cereibacter</taxon>
    </lineage>
</organism>
<comment type="caution">
    <text evidence="7">The sequence shown here is derived from an EMBL/GenBank/DDBJ whole genome shotgun (WGS) entry which is preliminary data.</text>
</comment>
<evidence type="ECO:0000256" key="4">
    <source>
        <dbReference type="ARBA" id="ARBA00022801"/>
    </source>
</evidence>
<dbReference type="SUPFAM" id="SSF52980">
    <property type="entry name" value="Restriction endonuclease-like"/>
    <property type="match status" value="1"/>
</dbReference>
<keyword evidence="1 6" id="KW-0540">Nuclease</keyword>
<name>A0A2T4JR65_9RHOB</name>
<accession>A0A2T4JR65</accession>
<evidence type="ECO:0000256" key="5">
    <source>
        <dbReference type="ARBA" id="ARBA00023204"/>
    </source>
</evidence>
<dbReference type="AlphaFoldDB" id="A0A2T4JR65"/>
<comment type="similarity">
    <text evidence="6">Belongs to the vsr family.</text>
</comment>
<keyword evidence="3 6" id="KW-0227">DNA damage</keyword>
<comment type="function">
    <text evidence="6">May nick specific sequences that contain T:G mispairs resulting from m5C-deamination.</text>
</comment>
<dbReference type="InterPro" id="IPR011335">
    <property type="entry name" value="Restrct_endonuc-II-like"/>
</dbReference>
<dbReference type="CDD" id="cd00221">
    <property type="entry name" value="Vsr"/>
    <property type="match status" value="1"/>
</dbReference>
<dbReference type="GO" id="GO:0006298">
    <property type="term" value="P:mismatch repair"/>
    <property type="evidence" value="ECO:0007669"/>
    <property type="project" value="UniProtKB-UniRule"/>
</dbReference>
<gene>
    <name evidence="7" type="ORF">C5F48_18335</name>
</gene>
<evidence type="ECO:0000256" key="3">
    <source>
        <dbReference type="ARBA" id="ARBA00022763"/>
    </source>
</evidence>
<keyword evidence="4 6" id="KW-0378">Hydrolase</keyword>
<sequence length="136" mass="15008">MTTDPVRSATMRAVKAKDTAPEMIVRRLAHGLGCRFRLHRKDLPGTPDLVFTGRRKIVMVNGCFWHGHGCARGARQPKTNGDYWRAKIGRNAARDAANLAALEGAGWEVLTVWECETKVAGRPALEDRLRGFLVGA</sequence>
<dbReference type="EMBL" id="PZKG01000119">
    <property type="protein sequence ID" value="PTE20287.1"/>
    <property type="molecule type" value="Genomic_DNA"/>
</dbReference>
<evidence type="ECO:0000313" key="7">
    <source>
        <dbReference type="EMBL" id="PTE20287.1"/>
    </source>
</evidence>